<comment type="subcellular location">
    <subcellularLocation>
        <location evidence="8">Cell junction</location>
        <location evidence="8">Adherens junction</location>
    </subcellularLocation>
    <subcellularLocation>
        <location evidence="6">Cell membrane</location>
    </subcellularLocation>
    <subcellularLocation>
        <location evidence="7">Cytoplasm</location>
        <location evidence="7">Cytosol</location>
    </subcellularLocation>
    <subcellularLocation>
        <location evidence="5">Cytoplasmic vesicle membrane</location>
        <topology evidence="5">Peripheral membrane protein</topology>
        <orientation evidence="5">Cytoplasmic side</orientation>
    </subcellularLocation>
    <subcellularLocation>
        <location evidence="3">Cytoplasmic vesicle</location>
        <location evidence="3">Clathrin-coated vesicle</location>
    </subcellularLocation>
    <subcellularLocation>
        <location evidence="4">Endosome</location>
    </subcellularLocation>
    <subcellularLocation>
        <location evidence="9">Membrane</location>
        <location evidence="9">Clathrin-coated pit</location>
    </subcellularLocation>
    <subcellularLocation>
        <location evidence="2">Nucleus</location>
    </subcellularLocation>
</comment>
<dbReference type="InterPro" id="IPR052112">
    <property type="entry name" value="EGFR_SigReg_Kinase"/>
</dbReference>
<evidence type="ECO:0000256" key="19">
    <source>
        <dbReference type="ARBA" id="ARBA00022679"/>
    </source>
</evidence>
<feature type="compositionally biased region" description="Polar residues" evidence="42">
    <location>
        <begin position="800"/>
        <end position="816"/>
    </location>
</feature>
<dbReference type="GO" id="GO:0004715">
    <property type="term" value="F:non-membrane spanning protein tyrosine kinase activity"/>
    <property type="evidence" value="ECO:0007669"/>
    <property type="project" value="UniProtKB-EC"/>
</dbReference>
<sequence>MQCEEGTEWLLELLMEVQLQQYFLRIRDELNVTRLSHFDYVKNEDLEKIGMGRPGLRRLWEAVKRRKTMCKRKSWMSKVFSGKRPEGDFNPQPASTFRKLTATPPPVDGQQQALTCLISEKDLALFEKLGDGSFGVVKRGEWFTPNGKVLNVAVKCLKTDVLNQPDALDDFICEVNAMHSLDHQNLIRLYGVVLTHPMKMVTELAPLGSMLDRLRKTLGHFLISTLCHYTIQISNGMAYLESKRFIHRDLAARNILLASSEQVKIGDFGLMRALPKNDDHYVMQEHRKVPFAWCAPESLKTRTFSHATDTWMFGVTLWEMFTYGQEPWLGLNGSQILHKIDKEGERLPKPEDCPQDIYNVMMQCWAQKPDDRPTFVALREFLVETMPTDMRALQDFNEPDKLQIQMNDVITIIEGRAENYWWRGQNKRTLKVGQFPRNTVTSVAGLSAHDISRPLKNSFIHTGHGDTNPHRCWGFPDRIDNLYLGNPMDPPDVLGLELNSARPTQLPGRTKKEPPPRPPQPSLLVKKPSCDAVAEDEDQTSSGLRRLSLKKGLKLKPAAWVFATKIGDSTPTEVSLIDFGEEFPLTTPSPSPVVELQIPTLAKLALEEENIIDRTPPQSPSRSLPCPLHPTPVVDWDARPLPPPPAYDDVAQDEDDFEVNSINSAEREADEPCSPRTSCTPTGEFKSHVEDNLFLPCRQSNGNTFLQSAEIFQELQQECMRHLNVPVTSTSPGQEPHRQIVLTFSEDKPQIPPRIPIPPRPVKRAGGDYARWSGELSPISGNEDHKESPPQIPPRDPLSGSRTPSPHVGSPQTHSSLCSASCTYGPSYLSTSPAKLMPTTQSFASDPKYAAPKVIQAQGKDKEPAKGPCILPIVRDGKKVSNTHYYLLPERPPYLDRYDKFFKEAERGEEKKQVNTATVKPMVHQQGELKSNFSFNNTSSLTGFGYRGGLALRMPLRSDDAEVQEAVHGVTIEECQTALQNHSWNVQKAVHYLKVEQLFCLGLKTRVECHKILEMCDWNLELASTQLLDSYGPVKLR</sequence>
<comment type="catalytic activity">
    <reaction evidence="33">
        <text>L-threonyl-[protein] + ATP = O-phospho-L-threonyl-[protein] + ADP + H(+)</text>
        <dbReference type="Rhea" id="RHEA:46608"/>
        <dbReference type="Rhea" id="RHEA-COMP:11060"/>
        <dbReference type="Rhea" id="RHEA-COMP:11605"/>
        <dbReference type="ChEBI" id="CHEBI:15378"/>
        <dbReference type="ChEBI" id="CHEBI:30013"/>
        <dbReference type="ChEBI" id="CHEBI:30616"/>
        <dbReference type="ChEBI" id="CHEBI:61977"/>
        <dbReference type="ChEBI" id="CHEBI:456216"/>
        <dbReference type="EC" id="2.7.11.1"/>
    </reaction>
</comment>
<keyword evidence="15" id="KW-0963">Cytoplasm</keyword>
<protein>
    <recommendedName>
        <fullName evidence="36">Activated CDC42 kinase 1</fullName>
        <ecNumber evidence="10">2.7.10.2</ecNumber>
        <ecNumber evidence="11">2.7.11.1</ecNumber>
    </recommendedName>
    <alternativeName>
        <fullName evidence="37">Tyrosine kinase non-receptor protein 2</fullName>
    </alternativeName>
</protein>
<evidence type="ECO:0000256" key="40">
    <source>
        <dbReference type="PROSITE-ProRule" id="PRU00192"/>
    </source>
</evidence>
<dbReference type="InterPro" id="IPR015116">
    <property type="entry name" value="Cdc42-bd-like"/>
</dbReference>
<dbReference type="FunFam" id="4.10.680.10:FF:000001">
    <property type="entry name" value="activated CDC42 kinase 1 isoform X1"/>
    <property type="match status" value="1"/>
</dbReference>
<dbReference type="Pfam" id="PF09027">
    <property type="entry name" value="GTPase_binding"/>
    <property type="match status" value="1"/>
</dbReference>
<feature type="compositionally biased region" description="Pro residues" evidence="42">
    <location>
        <begin position="750"/>
        <end position="760"/>
    </location>
</feature>
<evidence type="ECO:0000256" key="23">
    <source>
        <dbReference type="ARBA" id="ARBA00022777"/>
    </source>
</evidence>
<keyword evidence="16" id="KW-0723">Serine/threonine-protein kinase</keyword>
<dbReference type="InterPro" id="IPR055175">
    <property type="entry name" value="ACK/TNK-like_SAM"/>
</dbReference>
<feature type="binding site" evidence="39 41">
    <location>
        <position position="155"/>
    </location>
    <ligand>
        <name>ATP</name>
        <dbReference type="ChEBI" id="CHEBI:30616"/>
    </ligand>
</feature>
<evidence type="ECO:0000256" key="35">
    <source>
        <dbReference type="ARBA" id="ARBA00060742"/>
    </source>
</evidence>
<comment type="catalytic activity">
    <reaction evidence="34">
        <text>L-seryl-[protein] + ATP = O-phospho-L-seryl-[protein] + ADP + H(+)</text>
        <dbReference type="Rhea" id="RHEA:17989"/>
        <dbReference type="Rhea" id="RHEA-COMP:9863"/>
        <dbReference type="Rhea" id="RHEA-COMP:11604"/>
        <dbReference type="ChEBI" id="CHEBI:15378"/>
        <dbReference type="ChEBI" id="CHEBI:29999"/>
        <dbReference type="ChEBI" id="CHEBI:30616"/>
        <dbReference type="ChEBI" id="CHEBI:83421"/>
        <dbReference type="ChEBI" id="CHEBI:456216"/>
        <dbReference type="EC" id="2.7.11.1"/>
    </reaction>
</comment>
<dbReference type="SUPFAM" id="SSF50044">
    <property type="entry name" value="SH3-domain"/>
    <property type="match status" value="1"/>
</dbReference>
<dbReference type="CDD" id="cd05040">
    <property type="entry name" value="PTKc_Ack_like"/>
    <property type="match status" value="1"/>
</dbReference>
<dbReference type="GO" id="GO:0045616">
    <property type="term" value="P:regulation of keratinocyte differentiation"/>
    <property type="evidence" value="ECO:0007669"/>
    <property type="project" value="TreeGrafter"/>
</dbReference>
<feature type="domain" description="Protein kinase" evidence="44">
    <location>
        <begin position="123"/>
        <end position="382"/>
    </location>
</feature>
<dbReference type="Ensembl" id="ENSCCRT00015061194.1">
    <property type="protein sequence ID" value="ENSCCRP00015059244.1"/>
    <property type="gene ID" value="ENSCCRG00015024243.1"/>
</dbReference>
<evidence type="ECO:0000256" key="8">
    <source>
        <dbReference type="ARBA" id="ARBA00004536"/>
    </source>
</evidence>
<dbReference type="GO" id="GO:0042059">
    <property type="term" value="P:negative regulation of epidermal growth factor receptor signaling pathway"/>
    <property type="evidence" value="ECO:0007669"/>
    <property type="project" value="TreeGrafter"/>
</dbReference>
<dbReference type="CDD" id="cd00174">
    <property type="entry name" value="SH3"/>
    <property type="match status" value="1"/>
</dbReference>
<dbReference type="GO" id="GO:0005905">
    <property type="term" value="C:clathrin-coated pit"/>
    <property type="evidence" value="ECO:0007669"/>
    <property type="project" value="UniProtKB-SubCell"/>
</dbReference>
<keyword evidence="20" id="KW-0479">Metal-binding</keyword>
<dbReference type="Pfam" id="PF22931">
    <property type="entry name" value="SAM_TNK"/>
    <property type="match status" value="1"/>
</dbReference>
<evidence type="ECO:0000256" key="9">
    <source>
        <dbReference type="ARBA" id="ARBA00004600"/>
    </source>
</evidence>
<organism evidence="45 46">
    <name type="scientific">Cyprinus carpio</name>
    <name type="common">Common carp</name>
    <dbReference type="NCBI Taxonomy" id="7962"/>
    <lineage>
        <taxon>Eukaryota</taxon>
        <taxon>Metazoa</taxon>
        <taxon>Chordata</taxon>
        <taxon>Craniata</taxon>
        <taxon>Vertebrata</taxon>
        <taxon>Euteleostomi</taxon>
        <taxon>Actinopterygii</taxon>
        <taxon>Neopterygii</taxon>
        <taxon>Teleostei</taxon>
        <taxon>Ostariophysi</taxon>
        <taxon>Cypriniformes</taxon>
        <taxon>Cyprinidae</taxon>
        <taxon>Cyprininae</taxon>
        <taxon>Cyprinus</taxon>
    </lineage>
</organism>
<evidence type="ECO:0000256" key="42">
    <source>
        <dbReference type="SAM" id="MobiDB-lite"/>
    </source>
</evidence>
<evidence type="ECO:0000256" key="4">
    <source>
        <dbReference type="ARBA" id="ARBA00004177"/>
    </source>
</evidence>
<evidence type="ECO:0000256" key="39">
    <source>
        <dbReference type="PIRSR" id="PIRSR630220-2"/>
    </source>
</evidence>
<dbReference type="InterPro" id="IPR008266">
    <property type="entry name" value="Tyr_kinase_AS"/>
</dbReference>
<keyword evidence="23" id="KW-0418">Kinase</keyword>
<dbReference type="GO" id="GO:0005634">
    <property type="term" value="C:nucleus"/>
    <property type="evidence" value="ECO:0007669"/>
    <property type="project" value="UniProtKB-SubCell"/>
</dbReference>
<dbReference type="InterPro" id="IPR036028">
    <property type="entry name" value="SH3-like_dom_sf"/>
</dbReference>
<evidence type="ECO:0000256" key="26">
    <source>
        <dbReference type="ARBA" id="ARBA00022843"/>
    </source>
</evidence>
<feature type="active site" description="Proton acceptor" evidence="38">
    <location>
        <position position="249"/>
    </location>
</feature>
<dbReference type="CDD" id="cd14328">
    <property type="entry name" value="UBA_TNK1"/>
    <property type="match status" value="1"/>
</dbReference>
<evidence type="ECO:0000256" key="1">
    <source>
        <dbReference type="ARBA" id="ARBA00001946"/>
    </source>
</evidence>
<keyword evidence="14" id="KW-0488">Methylation</keyword>
<evidence type="ECO:0000256" key="22">
    <source>
        <dbReference type="ARBA" id="ARBA00022753"/>
    </source>
</evidence>
<dbReference type="PRINTS" id="PR00109">
    <property type="entry name" value="TYRKINASE"/>
</dbReference>
<evidence type="ECO:0000256" key="12">
    <source>
        <dbReference type="ARBA" id="ARBA00022443"/>
    </source>
</evidence>
<evidence type="ECO:0000256" key="28">
    <source>
        <dbReference type="ARBA" id="ARBA00023136"/>
    </source>
</evidence>
<dbReference type="Gene3D" id="3.30.200.20">
    <property type="entry name" value="Phosphorylase Kinase, domain 1"/>
    <property type="match status" value="1"/>
</dbReference>
<dbReference type="EC" id="2.7.11.1" evidence="11"/>
<dbReference type="GO" id="GO:0004674">
    <property type="term" value="F:protein serine/threonine kinase activity"/>
    <property type="evidence" value="ECO:0007669"/>
    <property type="project" value="UniProtKB-KW"/>
</dbReference>
<evidence type="ECO:0000313" key="46">
    <source>
        <dbReference type="Proteomes" id="UP000694700"/>
    </source>
</evidence>
<evidence type="ECO:0000256" key="6">
    <source>
        <dbReference type="ARBA" id="ARBA00004236"/>
    </source>
</evidence>
<reference evidence="45" key="1">
    <citation type="submission" date="2025-08" db="UniProtKB">
        <authorList>
            <consortium name="Ensembl"/>
        </authorList>
    </citation>
    <scope>IDENTIFICATION</scope>
</reference>
<evidence type="ECO:0000256" key="32">
    <source>
        <dbReference type="ARBA" id="ARBA00023329"/>
    </source>
</evidence>
<dbReference type="GO" id="GO:0007165">
    <property type="term" value="P:signal transduction"/>
    <property type="evidence" value="ECO:0007669"/>
    <property type="project" value="InterPro"/>
</dbReference>
<feature type="region of interest" description="Disordered" evidence="42">
    <location>
        <begin position="745"/>
        <end position="816"/>
    </location>
</feature>
<dbReference type="FunFam" id="3.30.200.20:FF:000107">
    <property type="entry name" value="Putative activated CDC42 kinase 1"/>
    <property type="match status" value="1"/>
</dbReference>
<dbReference type="PANTHER" id="PTHR14254">
    <property type="entry name" value="GENE 33 POLYPEPTIDE"/>
    <property type="match status" value="1"/>
</dbReference>
<dbReference type="Gene3D" id="1.10.8.10">
    <property type="entry name" value="DNA helicase RuvA subunit, C-terminal domain"/>
    <property type="match status" value="1"/>
</dbReference>
<dbReference type="GO" id="GO:0030136">
    <property type="term" value="C:clathrin-coated vesicle"/>
    <property type="evidence" value="ECO:0007669"/>
    <property type="project" value="UniProtKB-SubCell"/>
</dbReference>
<dbReference type="GO" id="GO:0005912">
    <property type="term" value="C:adherens junction"/>
    <property type="evidence" value="ECO:0007669"/>
    <property type="project" value="UniProtKB-SubCell"/>
</dbReference>
<evidence type="ECO:0000256" key="14">
    <source>
        <dbReference type="ARBA" id="ARBA00022481"/>
    </source>
</evidence>
<evidence type="ECO:0000256" key="5">
    <source>
        <dbReference type="ARBA" id="ARBA00004180"/>
    </source>
</evidence>
<evidence type="ECO:0000259" key="44">
    <source>
        <dbReference type="PROSITE" id="PS50011"/>
    </source>
</evidence>
<evidence type="ECO:0000256" key="2">
    <source>
        <dbReference type="ARBA" id="ARBA00004123"/>
    </source>
</evidence>
<dbReference type="CDD" id="cd14274">
    <property type="entry name" value="UBA_ACK1"/>
    <property type="match status" value="1"/>
</dbReference>
<evidence type="ECO:0000256" key="15">
    <source>
        <dbReference type="ARBA" id="ARBA00022490"/>
    </source>
</evidence>
<evidence type="ECO:0000256" key="13">
    <source>
        <dbReference type="ARBA" id="ARBA00022475"/>
    </source>
</evidence>
<dbReference type="GO" id="GO:0006897">
    <property type="term" value="P:endocytosis"/>
    <property type="evidence" value="ECO:0007669"/>
    <property type="project" value="UniProtKB-KW"/>
</dbReference>
<dbReference type="Pfam" id="PF11555">
    <property type="entry name" value="Inhibitor_Mig-6"/>
    <property type="match status" value="1"/>
</dbReference>
<evidence type="ECO:0000313" key="45">
    <source>
        <dbReference type="Ensembl" id="ENSCCRP00015059244.1"/>
    </source>
</evidence>
<evidence type="ECO:0000256" key="29">
    <source>
        <dbReference type="ARBA" id="ARBA00023137"/>
    </source>
</evidence>
<evidence type="ECO:0000256" key="34">
    <source>
        <dbReference type="ARBA" id="ARBA00048679"/>
    </source>
</evidence>
<evidence type="ECO:0000256" key="11">
    <source>
        <dbReference type="ARBA" id="ARBA00012513"/>
    </source>
</evidence>
<keyword evidence="13" id="KW-1003">Cell membrane</keyword>
<keyword evidence="28" id="KW-0472">Membrane</keyword>
<dbReference type="GO" id="GO:0046872">
    <property type="term" value="F:metal ion binding"/>
    <property type="evidence" value="ECO:0007669"/>
    <property type="project" value="UniProtKB-KW"/>
</dbReference>
<proteinExistence type="inferred from homology"/>
<dbReference type="PROSITE" id="PS50011">
    <property type="entry name" value="PROTEIN_KINASE_DOM"/>
    <property type="match status" value="1"/>
</dbReference>
<dbReference type="AlphaFoldDB" id="A0A8C1Z7K3"/>
<evidence type="ECO:0000256" key="24">
    <source>
        <dbReference type="ARBA" id="ARBA00022840"/>
    </source>
</evidence>
<keyword evidence="25" id="KW-0460">Magnesium</keyword>
<dbReference type="InterPro" id="IPR037085">
    <property type="entry name" value="Cdc42-bd-like_dom_sf"/>
</dbReference>
<feature type="binding site" evidence="39">
    <location>
        <begin position="129"/>
        <end position="137"/>
    </location>
    <ligand>
        <name>ATP</name>
        <dbReference type="ChEBI" id="CHEBI:30616"/>
    </ligand>
</feature>
<keyword evidence="18" id="KW-0254">Endocytosis</keyword>
<evidence type="ECO:0000256" key="33">
    <source>
        <dbReference type="ARBA" id="ARBA00047899"/>
    </source>
</evidence>
<accession>A0A8C1Z7K3</accession>
<dbReference type="PROSITE" id="PS00107">
    <property type="entry name" value="PROTEIN_KINASE_ATP"/>
    <property type="match status" value="1"/>
</dbReference>
<dbReference type="InterPro" id="IPR020635">
    <property type="entry name" value="Tyr_kinase_cat_dom"/>
</dbReference>
<keyword evidence="32" id="KW-0968">Cytoplasmic vesicle</keyword>
<keyword evidence="17" id="KW-0597">Phosphoprotein</keyword>
<evidence type="ECO:0000259" key="43">
    <source>
        <dbReference type="PROSITE" id="PS50002"/>
    </source>
</evidence>
<dbReference type="SUPFAM" id="SSF56112">
    <property type="entry name" value="Protein kinase-like (PK-like)"/>
    <property type="match status" value="1"/>
</dbReference>
<dbReference type="InterPro" id="IPR049587">
    <property type="entry name" value="TNK-like_SAM"/>
</dbReference>
<evidence type="ECO:0000256" key="27">
    <source>
        <dbReference type="ARBA" id="ARBA00022949"/>
    </source>
</evidence>
<feature type="region of interest" description="Disordered" evidence="42">
    <location>
        <begin position="503"/>
        <end position="542"/>
    </location>
</feature>
<evidence type="ECO:0000256" key="37">
    <source>
        <dbReference type="ARBA" id="ARBA00077194"/>
    </source>
</evidence>
<dbReference type="GO" id="GO:0005524">
    <property type="term" value="F:ATP binding"/>
    <property type="evidence" value="ECO:0007669"/>
    <property type="project" value="UniProtKB-UniRule"/>
</dbReference>
<evidence type="ECO:0000256" key="10">
    <source>
        <dbReference type="ARBA" id="ARBA00011903"/>
    </source>
</evidence>
<keyword evidence="29" id="KW-0829">Tyrosine-protein kinase</keyword>
<dbReference type="GO" id="GO:0005886">
    <property type="term" value="C:plasma membrane"/>
    <property type="evidence" value="ECO:0007669"/>
    <property type="project" value="UniProtKB-SubCell"/>
</dbReference>
<dbReference type="PROSITE" id="PS00109">
    <property type="entry name" value="PROTEIN_KINASE_TYR"/>
    <property type="match status" value="1"/>
</dbReference>
<name>A0A8C1Z7K3_CYPCA</name>
<keyword evidence="21 39" id="KW-0547">Nucleotide-binding</keyword>
<dbReference type="FunFam" id="1.10.510.10:FF:000080">
    <property type="entry name" value="Putative activated CDC42 kinase 1"/>
    <property type="match status" value="1"/>
</dbReference>
<feature type="domain" description="SH3" evidence="43">
    <location>
        <begin position="385"/>
        <end position="445"/>
    </location>
</feature>
<dbReference type="GO" id="GO:0005768">
    <property type="term" value="C:endosome"/>
    <property type="evidence" value="ECO:0007669"/>
    <property type="project" value="UniProtKB-SubCell"/>
</dbReference>
<dbReference type="CDD" id="cd09539">
    <property type="entry name" value="SAM_TNK-like"/>
    <property type="match status" value="1"/>
</dbReference>
<keyword evidence="27" id="KW-0965">Cell junction</keyword>
<dbReference type="Proteomes" id="UP000694700">
    <property type="component" value="Unplaced"/>
</dbReference>
<evidence type="ECO:0000256" key="17">
    <source>
        <dbReference type="ARBA" id="ARBA00022553"/>
    </source>
</evidence>
<dbReference type="Pfam" id="PF07714">
    <property type="entry name" value="PK_Tyr_Ser-Thr"/>
    <property type="match status" value="1"/>
</dbReference>
<dbReference type="InterPro" id="IPR000719">
    <property type="entry name" value="Prot_kinase_dom"/>
</dbReference>
<dbReference type="GO" id="GO:0005829">
    <property type="term" value="C:cytosol"/>
    <property type="evidence" value="ECO:0007669"/>
    <property type="project" value="UniProtKB-SubCell"/>
</dbReference>
<evidence type="ECO:0000256" key="16">
    <source>
        <dbReference type="ARBA" id="ARBA00022527"/>
    </source>
</evidence>
<evidence type="ECO:0000256" key="20">
    <source>
        <dbReference type="ARBA" id="ARBA00022723"/>
    </source>
</evidence>
<evidence type="ECO:0000256" key="7">
    <source>
        <dbReference type="ARBA" id="ARBA00004514"/>
    </source>
</evidence>
<dbReference type="EC" id="2.7.10.2" evidence="10"/>
<dbReference type="InterPro" id="IPR030220">
    <property type="entry name" value="Ack1_UBA_dom"/>
</dbReference>
<evidence type="ECO:0000256" key="31">
    <source>
        <dbReference type="ARBA" id="ARBA00023242"/>
    </source>
</evidence>
<evidence type="ECO:0000256" key="18">
    <source>
        <dbReference type="ARBA" id="ARBA00022583"/>
    </source>
</evidence>
<comment type="cofactor">
    <cofactor evidence="1">
        <name>Mg(2+)</name>
        <dbReference type="ChEBI" id="CHEBI:18420"/>
    </cofactor>
</comment>
<dbReference type="GO" id="GO:0030659">
    <property type="term" value="C:cytoplasmic vesicle membrane"/>
    <property type="evidence" value="ECO:0007669"/>
    <property type="project" value="UniProtKB-SubCell"/>
</dbReference>
<dbReference type="Gene3D" id="1.10.510.10">
    <property type="entry name" value="Transferase(Phosphotransferase) domain 1"/>
    <property type="match status" value="1"/>
</dbReference>
<dbReference type="InterPro" id="IPR021619">
    <property type="entry name" value="Mig-6"/>
</dbReference>
<evidence type="ECO:0000256" key="21">
    <source>
        <dbReference type="ARBA" id="ARBA00022741"/>
    </source>
</evidence>
<dbReference type="InterPro" id="IPR017441">
    <property type="entry name" value="Protein_kinase_ATP_BS"/>
</dbReference>
<comment type="similarity">
    <text evidence="35">Belongs to the protein kinase superfamily. Tyr protein kinase family.</text>
</comment>
<dbReference type="Pfam" id="PF14604">
    <property type="entry name" value="SH3_9"/>
    <property type="match status" value="1"/>
</dbReference>
<dbReference type="GO" id="GO:0004712">
    <property type="term" value="F:protein serine/threonine/tyrosine kinase activity"/>
    <property type="evidence" value="ECO:0007669"/>
    <property type="project" value="InterPro"/>
</dbReference>
<dbReference type="InterPro" id="IPR001245">
    <property type="entry name" value="Ser-Thr/Tyr_kinase_cat_dom"/>
</dbReference>
<evidence type="ECO:0000256" key="3">
    <source>
        <dbReference type="ARBA" id="ARBA00004132"/>
    </source>
</evidence>
<keyword evidence="24 39" id="KW-0067">ATP-binding</keyword>
<keyword evidence="19" id="KW-0808">Transferase</keyword>
<dbReference type="PANTHER" id="PTHR14254:SF6">
    <property type="entry name" value="NON-SPECIFIC PROTEIN-TYROSINE KINASE"/>
    <property type="match status" value="1"/>
</dbReference>
<dbReference type="SMART" id="SM00326">
    <property type="entry name" value="SH3"/>
    <property type="match status" value="1"/>
</dbReference>
<dbReference type="PROSITE" id="PS50002">
    <property type="entry name" value="SH3"/>
    <property type="match status" value="1"/>
</dbReference>
<keyword evidence="26" id="KW-0832">Ubl conjugation</keyword>
<keyword evidence="30" id="KW-0168">Coated pit</keyword>
<dbReference type="Gene3D" id="4.10.680.10">
    <property type="entry name" value="Cdc42-like binding domain"/>
    <property type="match status" value="1"/>
</dbReference>
<evidence type="ECO:0000256" key="41">
    <source>
        <dbReference type="PROSITE-ProRule" id="PRU10141"/>
    </source>
</evidence>
<evidence type="ECO:0000256" key="36">
    <source>
        <dbReference type="ARBA" id="ARBA00072244"/>
    </source>
</evidence>
<evidence type="ECO:0000256" key="38">
    <source>
        <dbReference type="PIRSR" id="PIRSR630220-1"/>
    </source>
</evidence>
<evidence type="ECO:0000256" key="25">
    <source>
        <dbReference type="ARBA" id="ARBA00022842"/>
    </source>
</evidence>
<dbReference type="InterPro" id="IPR011009">
    <property type="entry name" value="Kinase-like_dom_sf"/>
</dbReference>
<keyword evidence="22" id="KW-0967">Endosome</keyword>
<keyword evidence="12 40" id="KW-0728">SH3 domain</keyword>
<dbReference type="InterPro" id="IPR001452">
    <property type="entry name" value="SH3_domain"/>
</dbReference>
<evidence type="ECO:0000256" key="30">
    <source>
        <dbReference type="ARBA" id="ARBA00023176"/>
    </source>
</evidence>
<dbReference type="SMART" id="SM00219">
    <property type="entry name" value="TyrKc"/>
    <property type="match status" value="1"/>
</dbReference>
<keyword evidence="31" id="KW-0539">Nucleus</keyword>